<evidence type="ECO:0000313" key="1">
    <source>
        <dbReference type="EMBL" id="MBM2771259.1"/>
    </source>
</evidence>
<organism evidence="1 2">
    <name type="scientific">Burkholderia anthina</name>
    <dbReference type="NCBI Taxonomy" id="179879"/>
    <lineage>
        <taxon>Bacteria</taxon>
        <taxon>Pseudomonadati</taxon>
        <taxon>Pseudomonadota</taxon>
        <taxon>Betaproteobacteria</taxon>
        <taxon>Burkholderiales</taxon>
        <taxon>Burkholderiaceae</taxon>
        <taxon>Burkholderia</taxon>
        <taxon>Burkholderia cepacia complex</taxon>
    </lineage>
</organism>
<dbReference type="GeneID" id="56504358"/>
<accession>A0ABS2BE10</accession>
<proteinExistence type="predicted"/>
<reference evidence="1 2" key="1">
    <citation type="submission" date="2021-02" db="EMBL/GenBank/DDBJ databases">
        <title>Draft genome of the type strains Burkholderia anthina DSM16086.</title>
        <authorList>
            <person name="Hertel R."/>
            <person name="Meissner J."/>
            <person name="Poehlein A."/>
            <person name="Daniel R."/>
            <person name="Commichau F.M."/>
        </authorList>
    </citation>
    <scope>NUCLEOTIDE SEQUENCE [LARGE SCALE GENOMIC DNA]</scope>
    <source>
        <strain evidence="1 2">DSM 16086</strain>
    </source>
</reference>
<comment type="caution">
    <text evidence="1">The sequence shown here is derived from an EMBL/GenBank/DDBJ whole genome shotgun (WGS) entry which is preliminary data.</text>
</comment>
<keyword evidence="2" id="KW-1185">Reference proteome</keyword>
<sequence length="97" mass="11156">MQPQQIACITFHAERKTFHGTWKVRAFLEALSFLTKLRLPSVVQHLRRRIRIDDAAGHPHSQAARAIMNTMLELLAAHRNPFDTNAVRSACVRERMP</sequence>
<protein>
    <submittedName>
        <fullName evidence="1">Uncharacterized protein</fullName>
    </submittedName>
</protein>
<dbReference type="Proteomes" id="UP000755577">
    <property type="component" value="Unassembled WGS sequence"/>
</dbReference>
<name>A0ABS2BE10_9BURK</name>
<dbReference type="RefSeq" id="WP_174928442.1">
    <property type="nucleotide sequence ID" value="NZ_CABVLY010000036.1"/>
</dbReference>
<dbReference type="EMBL" id="JAFCIQ010000039">
    <property type="protein sequence ID" value="MBM2771259.1"/>
    <property type="molecule type" value="Genomic_DNA"/>
</dbReference>
<evidence type="ECO:0000313" key="2">
    <source>
        <dbReference type="Proteomes" id="UP000755577"/>
    </source>
</evidence>
<gene>
    <name evidence="1" type="ORF">JQK92_33165</name>
</gene>